<dbReference type="InParanoid" id="W0RJS1"/>
<evidence type="ECO:0000256" key="7">
    <source>
        <dbReference type="HAMAP-Rule" id="MF_00201"/>
    </source>
</evidence>
<evidence type="ECO:0000256" key="4">
    <source>
        <dbReference type="ARBA" id="ARBA00023172"/>
    </source>
</evidence>
<evidence type="ECO:0000313" key="10">
    <source>
        <dbReference type="Proteomes" id="UP000019151"/>
    </source>
</evidence>
<keyword evidence="4 7" id="KW-0233">DNA recombination</keyword>
<proteinExistence type="inferred from homology"/>
<protein>
    <recommendedName>
        <fullName evidence="2 7">DNA repair protein RecO</fullName>
    </recommendedName>
    <alternativeName>
        <fullName evidence="6 7">Recombination protein O</fullName>
    </alternativeName>
</protein>
<dbReference type="InterPro" id="IPR042242">
    <property type="entry name" value="RecO_C"/>
</dbReference>
<keyword evidence="5 7" id="KW-0234">DNA repair</keyword>
<dbReference type="RefSeq" id="WP_025412136.1">
    <property type="nucleotide sequence ID" value="NZ_CP007128.1"/>
</dbReference>
<dbReference type="Pfam" id="PF11967">
    <property type="entry name" value="RecO_N"/>
    <property type="match status" value="1"/>
</dbReference>
<dbReference type="InterPro" id="IPR003717">
    <property type="entry name" value="RecO"/>
</dbReference>
<dbReference type="PANTHER" id="PTHR33991">
    <property type="entry name" value="DNA REPAIR PROTEIN RECO"/>
    <property type="match status" value="1"/>
</dbReference>
<dbReference type="FunCoup" id="W0RJS1">
    <property type="interactions" value="155"/>
</dbReference>
<dbReference type="SUPFAM" id="SSF57863">
    <property type="entry name" value="ArfGap/RecO-like zinc finger"/>
    <property type="match status" value="1"/>
</dbReference>
<dbReference type="KEGG" id="gba:J421_3135"/>
<dbReference type="Gene3D" id="1.20.1440.120">
    <property type="entry name" value="Recombination protein O, C-terminal domain"/>
    <property type="match status" value="1"/>
</dbReference>
<evidence type="ECO:0000313" key="9">
    <source>
        <dbReference type="EMBL" id="AHG90672.1"/>
    </source>
</evidence>
<dbReference type="Gene3D" id="2.40.50.140">
    <property type="entry name" value="Nucleic acid-binding proteins"/>
    <property type="match status" value="1"/>
</dbReference>
<dbReference type="eggNOG" id="COG1381">
    <property type="taxonomic scope" value="Bacteria"/>
</dbReference>
<dbReference type="PANTHER" id="PTHR33991:SF1">
    <property type="entry name" value="DNA REPAIR PROTEIN RECO"/>
    <property type="match status" value="1"/>
</dbReference>
<comment type="function">
    <text evidence="7">Involved in DNA repair and RecF pathway recombination.</text>
</comment>
<gene>
    <name evidence="7" type="primary">recO</name>
    <name evidence="9" type="ORF">J421_3135</name>
</gene>
<dbReference type="EMBL" id="CP007128">
    <property type="protein sequence ID" value="AHG90672.1"/>
    <property type="molecule type" value="Genomic_DNA"/>
</dbReference>
<dbReference type="InterPro" id="IPR012340">
    <property type="entry name" value="NA-bd_OB-fold"/>
</dbReference>
<organism evidence="9 10">
    <name type="scientific">Gemmatirosa kalamazoonensis</name>
    <dbReference type="NCBI Taxonomy" id="861299"/>
    <lineage>
        <taxon>Bacteria</taxon>
        <taxon>Pseudomonadati</taxon>
        <taxon>Gemmatimonadota</taxon>
        <taxon>Gemmatimonadia</taxon>
        <taxon>Gemmatimonadales</taxon>
        <taxon>Gemmatimonadaceae</taxon>
        <taxon>Gemmatirosa</taxon>
    </lineage>
</organism>
<dbReference type="HAMAP" id="MF_00201">
    <property type="entry name" value="RecO"/>
    <property type="match status" value="1"/>
</dbReference>
<dbReference type="STRING" id="861299.J421_3135"/>
<evidence type="ECO:0000256" key="1">
    <source>
        <dbReference type="ARBA" id="ARBA00007452"/>
    </source>
</evidence>
<dbReference type="NCBIfam" id="TIGR00613">
    <property type="entry name" value="reco"/>
    <property type="match status" value="1"/>
</dbReference>
<keyword evidence="10" id="KW-1185">Reference proteome</keyword>
<keyword evidence="3 7" id="KW-0227">DNA damage</keyword>
<dbReference type="HOGENOM" id="CLU_066632_2_0_0"/>
<dbReference type="OrthoDB" id="9797083at2"/>
<evidence type="ECO:0000256" key="2">
    <source>
        <dbReference type="ARBA" id="ARBA00021310"/>
    </source>
</evidence>
<dbReference type="GO" id="GO:0006310">
    <property type="term" value="P:DNA recombination"/>
    <property type="evidence" value="ECO:0007669"/>
    <property type="project" value="UniProtKB-UniRule"/>
</dbReference>
<dbReference type="SUPFAM" id="SSF50249">
    <property type="entry name" value="Nucleic acid-binding proteins"/>
    <property type="match status" value="1"/>
</dbReference>
<dbReference type="PATRIC" id="fig|861299.3.peg.3187"/>
<evidence type="ECO:0000256" key="3">
    <source>
        <dbReference type="ARBA" id="ARBA00022763"/>
    </source>
</evidence>
<reference evidence="9 10" key="1">
    <citation type="journal article" date="2014" name="Genome Announc.">
        <title>Genome Sequence and Methylome of Soil Bacterium Gemmatirosa kalamazoonensis KBS708T, a Member of the Rarely Cultivated Gemmatimonadetes Phylum.</title>
        <authorList>
            <person name="Debruyn J.M."/>
            <person name="Radosevich M."/>
            <person name="Wommack K.E."/>
            <person name="Polson S.W."/>
            <person name="Hauser L.J."/>
            <person name="Fawaz M.N."/>
            <person name="Korlach J."/>
            <person name="Tsai Y.C."/>
        </authorList>
    </citation>
    <scope>NUCLEOTIDE SEQUENCE [LARGE SCALE GENOMIC DNA]</scope>
    <source>
        <strain evidence="9 10">KBS708</strain>
    </source>
</reference>
<dbReference type="Pfam" id="PF02565">
    <property type="entry name" value="RecO_C"/>
    <property type="match status" value="1"/>
</dbReference>
<dbReference type="GO" id="GO:0043590">
    <property type="term" value="C:bacterial nucleoid"/>
    <property type="evidence" value="ECO:0007669"/>
    <property type="project" value="TreeGrafter"/>
</dbReference>
<accession>W0RJS1</accession>
<dbReference type="InterPro" id="IPR022572">
    <property type="entry name" value="DNA_rep/recomb_RecO_N"/>
</dbReference>
<comment type="similarity">
    <text evidence="1 7">Belongs to the RecO family.</text>
</comment>
<evidence type="ECO:0000259" key="8">
    <source>
        <dbReference type="Pfam" id="PF11967"/>
    </source>
</evidence>
<sequence>MALIQTDAVVLHAFSYLESSRILRLATRDAGVVAVLAKGARRASRRFGTAVDLFAEGQAQFYAKPGRDLHTLAGFDVTRSRPSLAADLGRFTAASAVAELMLRFGRDDAEPSLYEALVTALDRIGLAPRGETREAGLAGAWHLVAELGFGPTIAECAECHTPVPLDRPAAFSHPAGGTLCDLCARMAGLRRLLPAPARLSLHEWLRGAESATPLDDPAARAHQRLLREFLREHLTDGRPMRALEAWEGERWNSPASAAVPEGGRGLA</sequence>
<evidence type="ECO:0000256" key="6">
    <source>
        <dbReference type="ARBA" id="ARBA00033409"/>
    </source>
</evidence>
<dbReference type="AlphaFoldDB" id="W0RJS1"/>
<dbReference type="GO" id="GO:0006302">
    <property type="term" value="P:double-strand break repair"/>
    <property type="evidence" value="ECO:0007669"/>
    <property type="project" value="TreeGrafter"/>
</dbReference>
<evidence type="ECO:0000256" key="5">
    <source>
        <dbReference type="ARBA" id="ARBA00023204"/>
    </source>
</evidence>
<dbReference type="InterPro" id="IPR037278">
    <property type="entry name" value="ARFGAP/RecO"/>
</dbReference>
<name>W0RJS1_9BACT</name>
<dbReference type="Proteomes" id="UP000019151">
    <property type="component" value="Chromosome"/>
</dbReference>
<feature type="domain" description="DNA replication/recombination mediator RecO N-terminal" evidence="8">
    <location>
        <begin position="1"/>
        <end position="80"/>
    </location>
</feature>